<evidence type="ECO:0000313" key="1">
    <source>
        <dbReference type="EMBL" id="TSB29366.1"/>
    </source>
</evidence>
<reference evidence="1 2" key="1">
    <citation type="submission" date="2019-07" db="EMBL/GenBank/DDBJ databases">
        <title>Draft genome for Streptomyces benahoarensis MZ03-48.</title>
        <authorList>
            <person name="Gonzalez-Pimentel J.L."/>
        </authorList>
    </citation>
    <scope>NUCLEOTIDE SEQUENCE [LARGE SCALE GENOMIC DNA]</scope>
    <source>
        <strain evidence="1 2">MZ03-48</strain>
    </source>
</reference>
<dbReference type="RefSeq" id="WP_143943107.1">
    <property type="nucleotide sequence ID" value="NZ_VKLS01000529.1"/>
</dbReference>
<keyword evidence="2" id="KW-1185">Reference proteome</keyword>
<proteinExistence type="predicted"/>
<comment type="caution">
    <text evidence="1">The sequence shown here is derived from an EMBL/GenBank/DDBJ whole genome shotgun (WGS) entry which is preliminary data.</text>
</comment>
<dbReference type="Proteomes" id="UP000320888">
    <property type="component" value="Unassembled WGS sequence"/>
</dbReference>
<evidence type="ECO:0000313" key="2">
    <source>
        <dbReference type="Proteomes" id="UP000320888"/>
    </source>
</evidence>
<gene>
    <name evidence="1" type="ORF">FNZ23_26355</name>
</gene>
<name>A0A553YJL4_9ACTN</name>
<protein>
    <submittedName>
        <fullName evidence="1">Uncharacterized protein</fullName>
    </submittedName>
</protein>
<accession>A0A553YJL4</accession>
<dbReference type="AlphaFoldDB" id="A0A553YJL4"/>
<dbReference type="EMBL" id="VKLS01000529">
    <property type="protein sequence ID" value="TSB29366.1"/>
    <property type="molecule type" value="Genomic_DNA"/>
</dbReference>
<dbReference type="OrthoDB" id="514320at2"/>
<organism evidence="1 2">
    <name type="scientific">Streptomyces benahoarensis</name>
    <dbReference type="NCBI Taxonomy" id="2595054"/>
    <lineage>
        <taxon>Bacteria</taxon>
        <taxon>Bacillati</taxon>
        <taxon>Actinomycetota</taxon>
        <taxon>Actinomycetes</taxon>
        <taxon>Kitasatosporales</taxon>
        <taxon>Streptomycetaceae</taxon>
        <taxon>Streptomyces</taxon>
    </lineage>
</organism>
<sequence length="76" mass="7774">MRAPPAPHDPEPLLNAVARLAAWKLGLYGVPAGGRAALYSSNDGSSFPEGTRCVFATISGHRNGWAGGRGGPAGCR</sequence>